<feature type="non-terminal residue" evidence="1">
    <location>
        <position position="1"/>
    </location>
</feature>
<dbReference type="RefSeq" id="WP_005320379.1">
    <property type="nucleotide sequence ID" value="NZ_AGVO01000087.1"/>
</dbReference>
<reference evidence="1 2" key="1">
    <citation type="journal article" date="2012" name="Front. Microbiol.">
        <title>Draft Genome Sequence of the Virulent Strain 01-B526 of the Fish Pathogen Aeromonas salmonicida.</title>
        <authorList>
            <person name="Charette S.J."/>
            <person name="Brochu F."/>
            <person name="Boyle B."/>
            <person name="Filion G."/>
            <person name="Tanaka K.H."/>
            <person name="Derome N."/>
        </authorList>
    </citation>
    <scope>NUCLEOTIDE SEQUENCE [LARGE SCALE GENOMIC DNA]</scope>
    <source>
        <strain evidence="1 2">01-B526</strain>
    </source>
</reference>
<proteinExistence type="predicted"/>
<name>A0ABN0DU71_AERSS</name>
<keyword evidence="2" id="KW-1185">Reference proteome</keyword>
<protein>
    <recommendedName>
        <fullName evidence="3">DUF4332 domain-containing protein</fullName>
    </recommendedName>
</protein>
<comment type="caution">
    <text evidence="1">The sequence shown here is derived from an EMBL/GenBank/DDBJ whole genome shotgun (WGS) entry which is preliminary data.</text>
</comment>
<evidence type="ECO:0008006" key="3">
    <source>
        <dbReference type="Google" id="ProtNLM"/>
    </source>
</evidence>
<evidence type="ECO:0000313" key="1">
    <source>
        <dbReference type="EMBL" id="EHI50475.1"/>
    </source>
</evidence>
<gene>
    <name evidence="1" type="ORF">IYQ_21163</name>
</gene>
<dbReference type="Proteomes" id="UP000006428">
    <property type="component" value="Unassembled WGS sequence"/>
</dbReference>
<sequence length="303" mass="34055">LGCELEDIYHWYEIGAINIYIKLDEDGEKPCGGSGFECKQIYFEGGVPGTICYQCDFGTTDTEDTNIWYDTLYKHGTNVIFLISEKDEYQDDSDTNIDYVQADYTKIWIKLDKFAPPINRSDDTLEGKLATCESSIILDYITYRVWLSGLHEVSIPFSYLREGFRVGFENIEKIESIDMQVNIGSDCISIMGADIEHAVSLFRVRYDDLSRLRDGIASGNSLSKQPRKLLTHPIDPSDTSPRVTANQSKAIVDLLKALGYTSADLQGSTEALQQKIARNGHSKQLSSVTPKTLRAWLDRAEAS</sequence>
<organism evidence="1 2">
    <name type="scientific">Aeromonas salmonicida subsp. salmonicida 01-B526</name>
    <dbReference type="NCBI Taxonomy" id="1076135"/>
    <lineage>
        <taxon>Bacteria</taxon>
        <taxon>Pseudomonadati</taxon>
        <taxon>Pseudomonadota</taxon>
        <taxon>Gammaproteobacteria</taxon>
        <taxon>Aeromonadales</taxon>
        <taxon>Aeromonadaceae</taxon>
        <taxon>Aeromonas</taxon>
    </lineage>
</organism>
<evidence type="ECO:0000313" key="2">
    <source>
        <dbReference type="Proteomes" id="UP000006428"/>
    </source>
</evidence>
<dbReference type="EMBL" id="AGVO01000087">
    <property type="protein sequence ID" value="EHI50475.1"/>
    <property type="molecule type" value="Genomic_DNA"/>
</dbReference>
<accession>A0ABN0DU71</accession>